<dbReference type="Gene3D" id="3.30.465.10">
    <property type="match status" value="1"/>
</dbReference>
<accession>G8TYR7</accession>
<reference evidence="6" key="1">
    <citation type="submission" date="2011-12" db="EMBL/GenBank/DDBJ databases">
        <title>The complete genome of chromosome of Sulfobacillus acidophilus DSM 10332.</title>
        <authorList>
            <person name="Lucas S."/>
            <person name="Han J."/>
            <person name="Lapidus A."/>
            <person name="Bruce D."/>
            <person name="Goodwin L."/>
            <person name="Pitluck S."/>
            <person name="Peters L."/>
            <person name="Kyrpides N."/>
            <person name="Mavromatis K."/>
            <person name="Ivanova N."/>
            <person name="Mikhailova N."/>
            <person name="Chertkov O."/>
            <person name="Saunders E."/>
            <person name="Detter J.C."/>
            <person name="Tapia R."/>
            <person name="Han C."/>
            <person name="Land M."/>
            <person name="Hauser L."/>
            <person name="Markowitz V."/>
            <person name="Cheng J.-F."/>
            <person name="Hugenholtz P."/>
            <person name="Woyke T."/>
            <person name="Wu D."/>
            <person name="Pukall R."/>
            <person name="Gehrich-Schroeter G."/>
            <person name="Schneider S."/>
            <person name="Klenk H.-P."/>
            <person name="Eisen J.A."/>
        </authorList>
    </citation>
    <scope>NUCLEOTIDE SEQUENCE [LARGE SCALE GENOMIC DNA]</scope>
    <source>
        <strain evidence="6">ATCC 700253 / DSM 10332 / NAL</strain>
    </source>
</reference>
<dbReference type="InterPro" id="IPR036683">
    <property type="entry name" value="CO_DH_flav_C_dom_sf"/>
</dbReference>
<dbReference type="SUPFAM" id="SSF55447">
    <property type="entry name" value="CO dehydrogenase flavoprotein C-terminal domain-like"/>
    <property type="match status" value="1"/>
</dbReference>
<proteinExistence type="predicted"/>
<dbReference type="SUPFAM" id="SSF56176">
    <property type="entry name" value="FAD-binding/transporter-associated domain-like"/>
    <property type="match status" value="1"/>
</dbReference>
<evidence type="ECO:0000256" key="1">
    <source>
        <dbReference type="ARBA" id="ARBA00022630"/>
    </source>
</evidence>
<dbReference type="EMBL" id="CP003179">
    <property type="protein sequence ID" value="AEW04032.1"/>
    <property type="molecule type" value="Genomic_DNA"/>
</dbReference>
<dbReference type="InterPro" id="IPR036318">
    <property type="entry name" value="FAD-bd_PCMH-like_sf"/>
</dbReference>
<dbReference type="Proteomes" id="UP000005439">
    <property type="component" value="Chromosome"/>
</dbReference>
<dbReference type="InterPro" id="IPR016167">
    <property type="entry name" value="FAD-bd_PCMH_sub1"/>
</dbReference>
<dbReference type="PANTHER" id="PTHR42659">
    <property type="entry name" value="XANTHINE DEHYDROGENASE SUBUNIT C-RELATED"/>
    <property type="match status" value="1"/>
</dbReference>
<dbReference type="KEGG" id="sap:Sulac_0484"/>
<dbReference type="EC" id="1.2.99.2" evidence="5"/>
<evidence type="ECO:0000256" key="2">
    <source>
        <dbReference type="ARBA" id="ARBA00022827"/>
    </source>
</evidence>
<keyword evidence="1" id="KW-0285">Flavoprotein</keyword>
<dbReference type="SMART" id="SM01092">
    <property type="entry name" value="CO_deh_flav_C"/>
    <property type="match status" value="1"/>
</dbReference>
<evidence type="ECO:0000313" key="6">
    <source>
        <dbReference type="Proteomes" id="UP000005439"/>
    </source>
</evidence>
<dbReference type="InterPro" id="IPR016166">
    <property type="entry name" value="FAD-bd_PCMH"/>
</dbReference>
<dbReference type="InterPro" id="IPR016169">
    <property type="entry name" value="FAD-bd_PCMH_sub2"/>
</dbReference>
<dbReference type="HOGENOM" id="CLU_058050_3_0_9"/>
<dbReference type="STRING" id="679936.Sulac_0484"/>
<dbReference type="PATRIC" id="fig|679936.5.peg.507"/>
<dbReference type="InterPro" id="IPR051312">
    <property type="entry name" value="Diverse_Substr_Oxidored"/>
</dbReference>
<protein>
    <submittedName>
        <fullName evidence="5">Carbon-monoxide dehydrogenase (Acceptor)</fullName>
        <ecNumber evidence="5">1.2.99.2</ecNumber>
    </submittedName>
</protein>
<organism evidence="5 6">
    <name type="scientific">Sulfobacillus acidophilus (strain ATCC 700253 / DSM 10332 / NAL)</name>
    <dbReference type="NCBI Taxonomy" id="679936"/>
    <lineage>
        <taxon>Bacteria</taxon>
        <taxon>Bacillati</taxon>
        <taxon>Bacillota</taxon>
        <taxon>Clostridia</taxon>
        <taxon>Eubacteriales</taxon>
        <taxon>Clostridiales Family XVII. Incertae Sedis</taxon>
        <taxon>Sulfobacillus</taxon>
    </lineage>
</organism>
<keyword evidence="2" id="KW-0274">FAD</keyword>
<keyword evidence="3 5" id="KW-0560">Oxidoreductase</keyword>
<dbReference type="InterPro" id="IPR002346">
    <property type="entry name" value="Mopterin_DH_FAD-bd"/>
</dbReference>
<dbReference type="GO" id="GO:0016491">
    <property type="term" value="F:oxidoreductase activity"/>
    <property type="evidence" value="ECO:0007669"/>
    <property type="project" value="UniProtKB-KW"/>
</dbReference>
<evidence type="ECO:0000259" key="4">
    <source>
        <dbReference type="PROSITE" id="PS51387"/>
    </source>
</evidence>
<name>G8TYR7_SULAD</name>
<feature type="domain" description="FAD-binding PCMH-type" evidence="4">
    <location>
        <begin position="1"/>
        <end position="175"/>
    </location>
</feature>
<dbReference type="PROSITE" id="PS51387">
    <property type="entry name" value="FAD_PCMH"/>
    <property type="match status" value="1"/>
</dbReference>
<dbReference type="Pfam" id="PF03450">
    <property type="entry name" value="CO_deh_flav_C"/>
    <property type="match status" value="1"/>
</dbReference>
<dbReference type="Gene3D" id="3.30.43.10">
    <property type="entry name" value="Uridine Diphospho-n-acetylenolpyruvylglucosamine Reductase, domain 2"/>
    <property type="match status" value="1"/>
</dbReference>
<dbReference type="Pfam" id="PF00941">
    <property type="entry name" value="FAD_binding_5"/>
    <property type="match status" value="1"/>
</dbReference>
<keyword evidence="6" id="KW-1185">Reference proteome</keyword>
<sequence>MFPNAFSYYAPETQDEAFELLGRYGYEGKVLAGGQSLLPMMKLRLAAPSVLIDINHLKELETVQEAEDALTLGALTRHAQMEMRVFPRYPLLHEAAGHIADPLVRNRGTMSGSLAHADPAADWGAALLAMNARVRIQSHGKSREVPLREFFVDTFTTVVEPEELVTAVIIPAPPSQDFVAARYLKLERKVGDFAVVAVAVTVSINPQGTITHAGIGLAAVGVTPLAATRAESLLTGRSLTPEIIREAAQIASEEADPVSDRRGSEAYKRAMVRVFVERGLSAVYSDWRRAVGTSA</sequence>
<dbReference type="InterPro" id="IPR005107">
    <property type="entry name" value="CO_DH_flav_C"/>
</dbReference>
<gene>
    <name evidence="5" type="ordered locus">Sulac_0484</name>
</gene>
<reference evidence="5 6" key="2">
    <citation type="journal article" date="2012" name="Stand. Genomic Sci.">
        <title>Complete genome sequence of the moderately thermophilic mineral-sulfide-oxidizing firmicute Sulfobacillus acidophilus type strain (NAL(T)).</title>
        <authorList>
            <person name="Anderson I."/>
            <person name="Chertkov O."/>
            <person name="Chen A."/>
            <person name="Saunders E."/>
            <person name="Lapidus A."/>
            <person name="Nolan M."/>
            <person name="Lucas S."/>
            <person name="Hammon N."/>
            <person name="Deshpande S."/>
            <person name="Cheng J.F."/>
            <person name="Han C."/>
            <person name="Tapia R."/>
            <person name="Goodwin L.A."/>
            <person name="Pitluck S."/>
            <person name="Liolios K."/>
            <person name="Pagani I."/>
            <person name="Ivanova N."/>
            <person name="Mikhailova N."/>
            <person name="Pati A."/>
            <person name="Palaniappan K."/>
            <person name="Land M."/>
            <person name="Pan C."/>
            <person name="Rohde M."/>
            <person name="Pukall R."/>
            <person name="Goker M."/>
            <person name="Detter J.C."/>
            <person name="Woyke T."/>
            <person name="Bristow J."/>
            <person name="Eisen J.A."/>
            <person name="Markowitz V."/>
            <person name="Hugenholtz P."/>
            <person name="Kyrpides N.C."/>
            <person name="Klenk H.P."/>
            <person name="Mavromatis K."/>
        </authorList>
    </citation>
    <scope>NUCLEOTIDE SEQUENCE [LARGE SCALE GENOMIC DNA]</scope>
    <source>
        <strain evidence="6">ATCC 700253 / DSM 10332 / NAL</strain>
    </source>
</reference>
<dbReference type="GO" id="GO:0071949">
    <property type="term" value="F:FAD binding"/>
    <property type="evidence" value="ECO:0007669"/>
    <property type="project" value="InterPro"/>
</dbReference>
<dbReference type="PANTHER" id="PTHR42659:SF2">
    <property type="entry name" value="XANTHINE DEHYDROGENASE SUBUNIT C-RELATED"/>
    <property type="match status" value="1"/>
</dbReference>
<dbReference type="AlphaFoldDB" id="G8TYR7"/>
<evidence type="ECO:0000256" key="3">
    <source>
        <dbReference type="ARBA" id="ARBA00023002"/>
    </source>
</evidence>
<dbReference type="Gene3D" id="3.30.390.50">
    <property type="entry name" value="CO dehydrogenase flavoprotein, C-terminal domain"/>
    <property type="match status" value="1"/>
</dbReference>
<evidence type="ECO:0000313" key="5">
    <source>
        <dbReference type="EMBL" id="AEW04032.1"/>
    </source>
</evidence>